<evidence type="ECO:0000313" key="6">
    <source>
        <dbReference type="EMBL" id="OGG36063.1"/>
    </source>
</evidence>
<reference evidence="6 7" key="1">
    <citation type="journal article" date="2016" name="Nat. Commun.">
        <title>Thousands of microbial genomes shed light on interconnected biogeochemical processes in an aquifer system.</title>
        <authorList>
            <person name="Anantharaman K."/>
            <person name="Brown C.T."/>
            <person name="Hug L.A."/>
            <person name="Sharon I."/>
            <person name="Castelle C.J."/>
            <person name="Probst A.J."/>
            <person name="Thomas B.C."/>
            <person name="Singh A."/>
            <person name="Wilkins M.J."/>
            <person name="Karaoz U."/>
            <person name="Brodie E.L."/>
            <person name="Williams K.H."/>
            <person name="Hubbard S.S."/>
            <person name="Banfield J.F."/>
        </authorList>
    </citation>
    <scope>NUCLEOTIDE SEQUENCE [LARGE SCALE GENOMIC DNA]</scope>
</reference>
<evidence type="ECO:0000256" key="4">
    <source>
        <dbReference type="ARBA" id="ARBA00023285"/>
    </source>
</evidence>
<organism evidence="6 7">
    <name type="scientific">Candidatus Gottesmanbacteria bacterium RIFOXYB1_FULL_47_11</name>
    <dbReference type="NCBI Taxonomy" id="1798401"/>
    <lineage>
        <taxon>Bacteria</taxon>
        <taxon>Candidatus Gottesmaniibacteriota</taxon>
    </lineage>
</organism>
<dbReference type="SUPFAM" id="SSF51998">
    <property type="entry name" value="PFL-like glycyl radical enzymes"/>
    <property type="match status" value="1"/>
</dbReference>
<dbReference type="STRING" id="1798401.A2363_01035"/>
<evidence type="ECO:0000256" key="3">
    <source>
        <dbReference type="ARBA" id="ARBA00023002"/>
    </source>
</evidence>
<protein>
    <recommendedName>
        <fullName evidence="5">Ribonucleotide reductase large subunit C-terminal domain-containing protein</fullName>
    </recommendedName>
</protein>
<dbReference type="GO" id="GO:0004748">
    <property type="term" value="F:ribonucleoside-diphosphate reductase activity, thioredoxin disulfide as acceptor"/>
    <property type="evidence" value="ECO:0007669"/>
    <property type="project" value="TreeGrafter"/>
</dbReference>
<feature type="domain" description="Ribonucleotide reductase large subunit C-terminal" evidence="5">
    <location>
        <begin position="134"/>
        <end position="555"/>
    </location>
</feature>
<dbReference type="PANTHER" id="PTHR43371">
    <property type="entry name" value="VITAMIN B12-DEPENDENT RIBONUCLEOTIDE REDUCTASE"/>
    <property type="match status" value="1"/>
</dbReference>
<dbReference type="PRINTS" id="PR01183">
    <property type="entry name" value="RIBORDTASEM1"/>
</dbReference>
<evidence type="ECO:0000259" key="5">
    <source>
        <dbReference type="Pfam" id="PF02867"/>
    </source>
</evidence>
<evidence type="ECO:0000313" key="7">
    <source>
        <dbReference type="Proteomes" id="UP000176186"/>
    </source>
</evidence>
<keyword evidence="4" id="KW-0170">Cobalt</keyword>
<dbReference type="AlphaFoldDB" id="A0A1F6BGX1"/>
<dbReference type="EMBL" id="MFKE01000001">
    <property type="protein sequence ID" value="OGG36063.1"/>
    <property type="molecule type" value="Genomic_DNA"/>
</dbReference>
<name>A0A1F6BGX1_9BACT</name>
<sequence length="567" mass="62918">MREFETSARVTTMLAKGKILGPGETSAHMFERVVNTLFAVESTWNTDPGETRTNKEVFTNFMLDHAISPGTPTLTNAGRSEYTQAALSSCVVIPVDLRKPDEAAARIRNYYRQNMGSGFDFTPYDDPVGLLTWLNDLSAKETASGQYDRYIGNMGNLHVSHPKIRDFIRAKRDTSMKHFNISIDVSEEFMQAAIEHTSYRLADGTRVDAHGLLEEMAECAHHNGDPGLISLERMNRDNPIRNISSYTSAPPCSEMGLAPGETCQFGYINLSKFVTPDGIDYKRLSEATMVMSRALDNAIEISRKGFPDEESQRLATLKRKIGIGVCGLADTLIQLGIPYGSAEGRMVAQNMLASINFASKVASVQLAQQRGSCGAMADHVNNEYYHGFIESRYARHPTYSVSRRAWLTLASYIKRTGYLRNILTTALPPTGRTSILLGATSSIEPLFSLHNLNEGTERIITSFLQQRIDDVSENVLDRARKQGTFQQGLLPDEDVLKTVKEIPFIDQLLMVAAISVVYDEAVSKTVNLPATASVQDVLDVFTVSHRLGLKNITVYRDKSYDDQPISL</sequence>
<gene>
    <name evidence="6" type="ORF">A2363_01035</name>
</gene>
<dbReference type="Pfam" id="PF02867">
    <property type="entry name" value="Ribonuc_red_lgC"/>
    <property type="match status" value="1"/>
</dbReference>
<proteinExistence type="predicted"/>
<dbReference type="PANTHER" id="PTHR43371:SF1">
    <property type="entry name" value="RIBONUCLEOSIDE-DIPHOSPHATE REDUCTASE"/>
    <property type="match status" value="1"/>
</dbReference>
<dbReference type="InterPro" id="IPR000788">
    <property type="entry name" value="RNR_lg_C"/>
</dbReference>
<evidence type="ECO:0000256" key="2">
    <source>
        <dbReference type="ARBA" id="ARBA00022628"/>
    </source>
</evidence>
<comment type="cofactor">
    <cofactor evidence="1">
        <name>adenosylcob(III)alamin</name>
        <dbReference type="ChEBI" id="CHEBI:18408"/>
    </cofactor>
</comment>
<dbReference type="GO" id="GO:0031419">
    <property type="term" value="F:cobalamin binding"/>
    <property type="evidence" value="ECO:0007669"/>
    <property type="project" value="UniProtKB-KW"/>
</dbReference>
<dbReference type="Proteomes" id="UP000176186">
    <property type="component" value="Unassembled WGS sequence"/>
</dbReference>
<evidence type="ECO:0000256" key="1">
    <source>
        <dbReference type="ARBA" id="ARBA00001922"/>
    </source>
</evidence>
<keyword evidence="2" id="KW-0846">Cobalamin</keyword>
<dbReference type="Gene3D" id="3.20.70.20">
    <property type="match status" value="1"/>
</dbReference>
<accession>A0A1F6BGX1</accession>
<keyword evidence="3" id="KW-0560">Oxidoreductase</keyword>
<comment type="caution">
    <text evidence="6">The sequence shown here is derived from an EMBL/GenBank/DDBJ whole genome shotgun (WGS) entry which is preliminary data.</text>
</comment>
<dbReference type="InterPro" id="IPR050862">
    <property type="entry name" value="RdRp_reductase_class-2"/>
</dbReference>